<dbReference type="EMBL" id="MTAC01000002">
    <property type="protein sequence ID" value="OSI36601.1"/>
    <property type="molecule type" value="Genomic_DNA"/>
</dbReference>
<reference evidence="4" key="2">
    <citation type="submission" date="2017-01" db="EMBL/GenBank/DDBJ databases">
        <authorList>
            <person name="Mah S.A."/>
            <person name="Swanson W.J."/>
            <person name="Moy G.W."/>
            <person name="Vacquier V.D."/>
        </authorList>
    </citation>
    <scope>NUCLEOTIDE SEQUENCE [LARGE SCALE GENOMIC DNA]</scope>
    <source>
        <strain evidence="4">124861</strain>
    </source>
</reference>
<dbReference type="OrthoDB" id="5588650at2"/>
<dbReference type="RefSeq" id="WP_054598533.1">
    <property type="nucleotide sequence ID" value="NZ_CP091509.1"/>
</dbReference>
<dbReference type="InterPro" id="IPR007360">
    <property type="entry name" value="SirB"/>
</dbReference>
<dbReference type="PANTHER" id="PTHR39594">
    <property type="entry name" value="PROTEIN YCHQ"/>
    <property type="match status" value="1"/>
</dbReference>
<evidence type="ECO:0000313" key="2">
    <source>
        <dbReference type="EMBL" id="OSI24304.1"/>
    </source>
</evidence>
<gene>
    <name evidence="2" type="ORF">BV912_02895</name>
    <name evidence="3" type="ORF">BV913_00935</name>
</gene>
<evidence type="ECO:0000313" key="3">
    <source>
        <dbReference type="EMBL" id="OSI36601.1"/>
    </source>
</evidence>
<dbReference type="Pfam" id="PF04247">
    <property type="entry name" value="SirB"/>
    <property type="match status" value="1"/>
</dbReference>
<evidence type="ECO:0000313" key="5">
    <source>
        <dbReference type="Proteomes" id="UP000193346"/>
    </source>
</evidence>
<evidence type="ECO:0000256" key="1">
    <source>
        <dbReference type="SAM" id="Phobius"/>
    </source>
</evidence>
<dbReference type="AlphaFoldDB" id="A0A1X3DKB8"/>
<feature type="transmembrane region" description="Helical" evidence="1">
    <location>
        <begin position="101"/>
        <end position="120"/>
    </location>
</feature>
<keyword evidence="1" id="KW-0812">Transmembrane</keyword>
<feature type="transmembrane region" description="Helical" evidence="1">
    <location>
        <begin position="39"/>
        <end position="60"/>
    </location>
</feature>
<proteinExistence type="predicted"/>
<comment type="caution">
    <text evidence="2">The sequence shown here is derived from an EMBL/GenBank/DDBJ whole genome shotgun (WGS) entry which is preliminary data.</text>
</comment>
<organism evidence="2 4">
    <name type="scientific">Neisseria dumasiana</name>
    <dbReference type="NCBI Taxonomy" id="1931275"/>
    <lineage>
        <taxon>Bacteria</taxon>
        <taxon>Pseudomonadati</taxon>
        <taxon>Pseudomonadota</taxon>
        <taxon>Betaproteobacteria</taxon>
        <taxon>Neisseriales</taxon>
        <taxon>Neisseriaceae</taxon>
        <taxon>Neisseria</taxon>
    </lineage>
</organism>
<dbReference type="Proteomes" id="UP000193303">
    <property type="component" value="Unassembled WGS sequence"/>
</dbReference>
<dbReference type="EMBL" id="MTAB01000004">
    <property type="protein sequence ID" value="OSI24304.1"/>
    <property type="molecule type" value="Genomic_DNA"/>
</dbReference>
<keyword evidence="1" id="KW-1133">Transmembrane helix</keyword>
<accession>A0A1X3DKB8</accession>
<dbReference type="Proteomes" id="UP000193346">
    <property type="component" value="Unassembled WGS sequence"/>
</dbReference>
<feature type="transmembrane region" description="Helical" evidence="1">
    <location>
        <begin position="6"/>
        <end position="27"/>
    </location>
</feature>
<dbReference type="PIRSF" id="PIRSF005610">
    <property type="entry name" value="SirB"/>
    <property type="match status" value="1"/>
</dbReference>
<dbReference type="PANTHER" id="PTHR39594:SF1">
    <property type="entry name" value="PROTEIN YCHQ"/>
    <property type="match status" value="1"/>
</dbReference>
<keyword evidence="5" id="KW-1185">Reference proteome</keyword>
<name>A0A1X3DKB8_9NEIS</name>
<dbReference type="STRING" id="1931275.BV914_06385"/>
<sequence>MQYLIVKHSHMTFVAITILLFNLRFWMRYARPEKPLPKILKIIPHFNDTLLLFTGLWLMHITRFMPFGNADWLGVKLLLLLGYIGLGMVTVRARPRTPKFWLGYAASMLCVAAIVYLAWFKPL</sequence>
<reference evidence="2 5" key="1">
    <citation type="submission" date="2017-01" db="EMBL/GenBank/DDBJ databases">
        <authorList>
            <person name="Wolfgang W.J."/>
            <person name="Cole J."/>
            <person name="Wroblewski D."/>
            <person name="Mcginnis J."/>
            <person name="Musser K.A."/>
        </authorList>
    </citation>
    <scope>NUCLEOTIDE SEQUENCE</scope>
    <source>
        <strain evidence="2">124861</strain>
        <strain evidence="3 5">93087</strain>
    </source>
</reference>
<keyword evidence="1" id="KW-0472">Membrane</keyword>
<dbReference type="GO" id="GO:0005886">
    <property type="term" value="C:plasma membrane"/>
    <property type="evidence" value="ECO:0007669"/>
    <property type="project" value="TreeGrafter"/>
</dbReference>
<evidence type="ECO:0000313" key="4">
    <source>
        <dbReference type="Proteomes" id="UP000193303"/>
    </source>
</evidence>
<feature type="transmembrane region" description="Helical" evidence="1">
    <location>
        <begin position="72"/>
        <end position="89"/>
    </location>
</feature>
<protein>
    <submittedName>
        <fullName evidence="2">SirB family protein</fullName>
    </submittedName>
</protein>